<dbReference type="PANTHER" id="PTHR43327">
    <property type="entry name" value="STOMATIN-LIKE PROTEIN 2, MITOCHONDRIAL"/>
    <property type="match status" value="1"/>
</dbReference>
<protein>
    <recommendedName>
        <fullName evidence="2">Band 7 domain-containing protein</fullName>
    </recommendedName>
</protein>
<dbReference type="OrthoDB" id="14556at2759"/>
<dbReference type="Proteomes" id="UP000717585">
    <property type="component" value="Unassembled WGS sequence"/>
</dbReference>
<dbReference type="InterPro" id="IPR001107">
    <property type="entry name" value="Band_7"/>
</dbReference>
<reference evidence="3" key="1">
    <citation type="submission" date="2021-05" db="EMBL/GenBank/DDBJ databases">
        <title>A free-living protist that lacks canonical eukaryotic 1 DNA replication and segregation systems.</title>
        <authorList>
            <person name="Salas-Leiva D.E."/>
            <person name="Tromer E.C."/>
            <person name="Curtis B.A."/>
            <person name="Jerlstrom-Hultqvist J."/>
            <person name="Kolisko M."/>
            <person name="Yi Z."/>
            <person name="Salas-Leiva J.S."/>
            <person name="Gallot-Lavallee L."/>
            <person name="Kops G.J.P.L."/>
            <person name="Archibald J.M."/>
            <person name="Simpson A.G.B."/>
            <person name="Roger A.J."/>
        </authorList>
    </citation>
    <scope>NUCLEOTIDE SEQUENCE</scope>
    <source>
        <strain evidence="3">BICM</strain>
    </source>
</reference>
<gene>
    <name evidence="3" type="ORF">J8273_6033</name>
</gene>
<sequence length="591" mass="65765">MTKQAQNSINPNDVRVEMDDSQPAAQFEPIHAELQSIFLGMLRHPDNESALMNIIIPANANRDADVIALTQDSSMSPSEIPLIPFSFLLPTKVFKRLKVVKPQEFVIVSHSGRPSIKGEGTYFLWSPRQDFEATVPRTTQHIEFRGLHIYQVPRGHVGLVWKENRPMLLGEGRHVIKDPNMKFEAETKSLASDCFKHGTINIVRIPRGMLGHARLCDSSKPLILAAGLHVIDDSRFQFIKTIELNAQINKIGALELVRIETGQVGVAYKSGKLTILQPGLHLITPPDRFDHHLSTQQQVLHLPETVHESADYVPLRVKADVFYIIKDPYLALSTITDIENTIKETANATLAGIIRSSTLADIAQSSRPSFHEEHEGHDASAPMAPPGADHEGGESFYNFVHDSFITQLYSECKKRWGIVLQNIRVEQLKIDDDELAKQISNQSLLYAQTQARLKNLEADRHIQLKDADRNANVSILNASGKRDAAALDAAGEAAAMVQAARAKAESLVIDAEAKARATTIKAEAQAEATVARARAEKDQLIQKGIGEKRFAEEVEKSQFSMDYQLLKIKNQAYQNTTKVVVSEKLPPFMQE</sequence>
<dbReference type="AlphaFoldDB" id="A0A8J6E912"/>
<name>A0A8J6E912_9EUKA</name>
<feature type="compositionally biased region" description="Basic and acidic residues" evidence="1">
    <location>
        <begin position="369"/>
        <end position="378"/>
    </location>
</feature>
<evidence type="ECO:0000313" key="4">
    <source>
        <dbReference type="Proteomes" id="UP000717585"/>
    </source>
</evidence>
<dbReference type="InterPro" id="IPR050710">
    <property type="entry name" value="Band7/mec-2_domain"/>
</dbReference>
<evidence type="ECO:0000313" key="3">
    <source>
        <dbReference type="EMBL" id="KAG9392665.1"/>
    </source>
</evidence>
<dbReference type="Gene3D" id="3.30.479.30">
    <property type="entry name" value="Band 7 domain"/>
    <property type="match status" value="1"/>
</dbReference>
<dbReference type="InterPro" id="IPR036013">
    <property type="entry name" value="Band_7/SPFH_dom_sf"/>
</dbReference>
<comment type="caution">
    <text evidence="3">The sequence shown here is derived from an EMBL/GenBank/DDBJ whole genome shotgun (WGS) entry which is preliminary data.</text>
</comment>
<feature type="domain" description="Band 7" evidence="2">
    <location>
        <begin position="258"/>
        <end position="459"/>
    </location>
</feature>
<dbReference type="Pfam" id="PF01145">
    <property type="entry name" value="Band_7"/>
    <property type="match status" value="1"/>
</dbReference>
<dbReference type="EMBL" id="JAHDYR010000035">
    <property type="protein sequence ID" value="KAG9392665.1"/>
    <property type="molecule type" value="Genomic_DNA"/>
</dbReference>
<dbReference type="SUPFAM" id="SSF117892">
    <property type="entry name" value="Band 7/SPFH domain"/>
    <property type="match status" value="1"/>
</dbReference>
<keyword evidence="4" id="KW-1185">Reference proteome</keyword>
<dbReference type="PANTHER" id="PTHR43327:SF10">
    <property type="entry name" value="STOMATIN-LIKE PROTEIN 2, MITOCHONDRIAL"/>
    <property type="match status" value="1"/>
</dbReference>
<proteinExistence type="predicted"/>
<feature type="region of interest" description="Disordered" evidence="1">
    <location>
        <begin position="365"/>
        <end position="392"/>
    </location>
</feature>
<evidence type="ECO:0000256" key="1">
    <source>
        <dbReference type="SAM" id="MobiDB-lite"/>
    </source>
</evidence>
<evidence type="ECO:0000259" key="2">
    <source>
        <dbReference type="Pfam" id="PF01145"/>
    </source>
</evidence>
<accession>A0A8J6E912</accession>
<organism evidence="3 4">
    <name type="scientific">Carpediemonas membranifera</name>
    <dbReference type="NCBI Taxonomy" id="201153"/>
    <lineage>
        <taxon>Eukaryota</taxon>
        <taxon>Metamonada</taxon>
        <taxon>Carpediemonas-like organisms</taxon>
        <taxon>Carpediemonas</taxon>
    </lineage>
</organism>